<dbReference type="Proteomes" id="UP000461443">
    <property type="component" value="Unassembled WGS sequence"/>
</dbReference>
<proteinExistence type="predicted"/>
<keyword evidence="3" id="KW-1185">Reference proteome</keyword>
<evidence type="ECO:0000259" key="1">
    <source>
        <dbReference type="Pfam" id="PF13468"/>
    </source>
</evidence>
<dbReference type="PANTHER" id="PTHR40265">
    <property type="entry name" value="BLL2707 PROTEIN"/>
    <property type="match status" value="1"/>
</dbReference>
<dbReference type="Pfam" id="PF13468">
    <property type="entry name" value="Glyoxalase_3"/>
    <property type="match status" value="1"/>
</dbReference>
<evidence type="ECO:0000313" key="3">
    <source>
        <dbReference type="Proteomes" id="UP000461443"/>
    </source>
</evidence>
<dbReference type="PANTHER" id="PTHR40265:SF1">
    <property type="entry name" value="GLYOXALASE-LIKE DOMAIN-CONTAINING PROTEIN"/>
    <property type="match status" value="1"/>
</dbReference>
<feature type="domain" description="Glyoxalase-like" evidence="1">
    <location>
        <begin position="5"/>
        <end position="181"/>
    </location>
</feature>
<dbReference type="InterPro" id="IPR025870">
    <property type="entry name" value="Glyoxalase-like_dom"/>
</dbReference>
<dbReference type="SUPFAM" id="SSF54593">
    <property type="entry name" value="Glyoxalase/Bleomycin resistance protein/Dihydroxybiphenyl dioxygenase"/>
    <property type="match status" value="1"/>
</dbReference>
<protein>
    <submittedName>
        <fullName evidence="2">VOC family protein</fullName>
    </submittedName>
</protein>
<dbReference type="AlphaFoldDB" id="A0A845SJI1"/>
<comment type="caution">
    <text evidence="2">The sequence shown here is derived from an EMBL/GenBank/DDBJ whole genome shotgun (WGS) entry which is preliminary data.</text>
</comment>
<gene>
    <name evidence="2" type="ORF">GRH90_11750</name>
</gene>
<dbReference type="InterPro" id="IPR029068">
    <property type="entry name" value="Glyas_Bleomycin-R_OHBP_Dase"/>
</dbReference>
<name>A0A845SJI1_9GAMM</name>
<reference evidence="2 3" key="2">
    <citation type="submission" date="2020-02" db="EMBL/GenBank/DDBJ databases">
        <title>The new genus of Enterobacteriales.</title>
        <authorList>
            <person name="Kim I.S."/>
        </authorList>
    </citation>
    <scope>NUCLEOTIDE SEQUENCE [LARGE SCALE GENOMIC DNA]</scope>
    <source>
        <strain evidence="2 3">SAP-6</strain>
    </source>
</reference>
<reference evidence="2 3" key="1">
    <citation type="submission" date="2019-12" db="EMBL/GenBank/DDBJ databases">
        <authorList>
            <person name="Lee S.D."/>
        </authorList>
    </citation>
    <scope>NUCLEOTIDE SEQUENCE [LARGE SCALE GENOMIC DNA]</scope>
    <source>
        <strain evidence="2 3">SAP-6</strain>
    </source>
</reference>
<dbReference type="EMBL" id="WUBS01000007">
    <property type="protein sequence ID" value="NDL63417.1"/>
    <property type="molecule type" value="Genomic_DNA"/>
</dbReference>
<sequence>MTIPLDHLVINTHFATDRTADHFRALGFTLTPRGYHSLGSINHLLMFAESYLEIVGLPADGGRLRQELLDSPAGIDGLVFATADARDTARGLADAGFALQPVQDFSREVVSGNESGLARFTTVRLARGEFPAGRVYFCQHHTPEWVWRPEWLSHENQVGGLAGLTIISDDVETCGRHYRRLGDTDPHFSLDIVDYPAFARRFDGLPLPPPGREMFAAVHFQGGDLMRIARGAEAQELPLRWFAGRLQVALPELTTLLEFLP</sequence>
<dbReference type="Gene3D" id="3.10.180.10">
    <property type="entry name" value="2,3-Dihydroxybiphenyl 1,2-Dioxygenase, domain 1"/>
    <property type="match status" value="1"/>
</dbReference>
<organism evidence="2 3">
    <name type="scientific">Acerihabitans arboris</name>
    <dbReference type="NCBI Taxonomy" id="2691583"/>
    <lineage>
        <taxon>Bacteria</taxon>
        <taxon>Pseudomonadati</taxon>
        <taxon>Pseudomonadota</taxon>
        <taxon>Gammaproteobacteria</taxon>
        <taxon>Enterobacterales</taxon>
        <taxon>Pectobacteriaceae</taxon>
        <taxon>Acerihabitans</taxon>
    </lineage>
</organism>
<accession>A0A845SJI1</accession>
<dbReference type="RefSeq" id="WP_162366133.1">
    <property type="nucleotide sequence ID" value="NZ_WUBS01000007.1"/>
</dbReference>
<evidence type="ECO:0000313" key="2">
    <source>
        <dbReference type="EMBL" id="NDL63417.1"/>
    </source>
</evidence>